<keyword evidence="3" id="KW-1185">Reference proteome</keyword>
<reference evidence="2 3" key="1">
    <citation type="submission" date="2024-05" db="EMBL/GenBank/DDBJ databases">
        <authorList>
            <person name="Wallberg A."/>
        </authorList>
    </citation>
    <scope>NUCLEOTIDE SEQUENCE [LARGE SCALE GENOMIC DNA]</scope>
</reference>
<feature type="region of interest" description="Disordered" evidence="1">
    <location>
        <begin position="114"/>
        <end position="137"/>
    </location>
</feature>
<feature type="non-terminal residue" evidence="2">
    <location>
        <position position="1"/>
    </location>
</feature>
<accession>A0AAV2SGX9</accession>
<gene>
    <name evidence="2" type="ORF">MNOR_LOCUS35704</name>
</gene>
<feature type="compositionally biased region" description="Acidic residues" evidence="1">
    <location>
        <begin position="55"/>
        <end position="73"/>
    </location>
</feature>
<dbReference type="Proteomes" id="UP001497623">
    <property type="component" value="Unassembled WGS sequence"/>
</dbReference>
<evidence type="ECO:0000256" key="1">
    <source>
        <dbReference type="SAM" id="MobiDB-lite"/>
    </source>
</evidence>
<feature type="compositionally biased region" description="Low complexity" evidence="1">
    <location>
        <begin position="7"/>
        <end position="23"/>
    </location>
</feature>
<sequence length="137" mass="14277">ILGGGSTSSSGSDTTPTDNDPGGPISPFIPSFSLRPSTPEEGDIGSIAMLRPSTLDDDGPIPEDPTVPDETSEDPTLPDNIWGIVANLSWDKPPPIHSSSERPYVEAILVPGPSTKPSILPLPDIKPLTSQSTEPPT</sequence>
<evidence type="ECO:0000313" key="3">
    <source>
        <dbReference type="Proteomes" id="UP001497623"/>
    </source>
</evidence>
<protein>
    <submittedName>
        <fullName evidence="2">Uncharacterized protein</fullName>
    </submittedName>
</protein>
<dbReference type="AlphaFoldDB" id="A0AAV2SGX9"/>
<name>A0AAV2SGX9_MEGNR</name>
<feature type="region of interest" description="Disordered" evidence="1">
    <location>
        <begin position="1"/>
        <end position="80"/>
    </location>
</feature>
<evidence type="ECO:0000313" key="2">
    <source>
        <dbReference type="EMBL" id="CAL4183505.1"/>
    </source>
</evidence>
<dbReference type="EMBL" id="CAXKWB010060829">
    <property type="protein sequence ID" value="CAL4183505.1"/>
    <property type="molecule type" value="Genomic_DNA"/>
</dbReference>
<comment type="caution">
    <text evidence="2">The sequence shown here is derived from an EMBL/GenBank/DDBJ whole genome shotgun (WGS) entry which is preliminary data.</text>
</comment>
<proteinExistence type="predicted"/>
<feature type="non-terminal residue" evidence="2">
    <location>
        <position position="137"/>
    </location>
</feature>
<organism evidence="2 3">
    <name type="scientific">Meganyctiphanes norvegica</name>
    <name type="common">Northern krill</name>
    <name type="synonym">Thysanopoda norvegica</name>
    <dbReference type="NCBI Taxonomy" id="48144"/>
    <lineage>
        <taxon>Eukaryota</taxon>
        <taxon>Metazoa</taxon>
        <taxon>Ecdysozoa</taxon>
        <taxon>Arthropoda</taxon>
        <taxon>Crustacea</taxon>
        <taxon>Multicrustacea</taxon>
        <taxon>Malacostraca</taxon>
        <taxon>Eumalacostraca</taxon>
        <taxon>Eucarida</taxon>
        <taxon>Euphausiacea</taxon>
        <taxon>Euphausiidae</taxon>
        <taxon>Meganyctiphanes</taxon>
    </lineage>
</organism>
<feature type="compositionally biased region" description="Polar residues" evidence="1">
    <location>
        <begin position="128"/>
        <end position="137"/>
    </location>
</feature>